<dbReference type="Pfam" id="PF03799">
    <property type="entry name" value="FtsQ_DivIB_C"/>
    <property type="match status" value="1"/>
</dbReference>
<keyword evidence="4 9" id="KW-0812">Transmembrane</keyword>
<accession>A0A9D0ZKN2</accession>
<dbReference type="Gene3D" id="3.10.20.310">
    <property type="entry name" value="membrane protein fhac"/>
    <property type="match status" value="1"/>
</dbReference>
<evidence type="ECO:0000256" key="8">
    <source>
        <dbReference type="SAM" id="MobiDB-lite"/>
    </source>
</evidence>
<evidence type="ECO:0000313" key="12">
    <source>
        <dbReference type="Proteomes" id="UP000886787"/>
    </source>
</evidence>
<proteinExistence type="predicted"/>
<evidence type="ECO:0000259" key="10">
    <source>
        <dbReference type="PROSITE" id="PS51779"/>
    </source>
</evidence>
<evidence type="ECO:0000256" key="5">
    <source>
        <dbReference type="ARBA" id="ARBA00022989"/>
    </source>
</evidence>
<dbReference type="AlphaFoldDB" id="A0A9D0ZKN2"/>
<dbReference type="PROSITE" id="PS51779">
    <property type="entry name" value="POTRA"/>
    <property type="match status" value="1"/>
</dbReference>
<reference evidence="11" key="1">
    <citation type="submission" date="2020-10" db="EMBL/GenBank/DDBJ databases">
        <authorList>
            <person name="Gilroy R."/>
        </authorList>
    </citation>
    <scope>NUCLEOTIDE SEQUENCE</scope>
    <source>
        <strain evidence="11">ChiSjej1B19-3389</strain>
    </source>
</reference>
<evidence type="ECO:0000256" key="9">
    <source>
        <dbReference type="SAM" id="Phobius"/>
    </source>
</evidence>
<comment type="caution">
    <text evidence="11">The sequence shown here is derived from an EMBL/GenBank/DDBJ whole genome shotgun (WGS) entry which is preliminary data.</text>
</comment>
<keyword evidence="2" id="KW-1003">Cell membrane</keyword>
<dbReference type="PANTHER" id="PTHR37820:SF1">
    <property type="entry name" value="CELL DIVISION PROTEIN FTSQ"/>
    <property type="match status" value="1"/>
</dbReference>
<evidence type="ECO:0000256" key="7">
    <source>
        <dbReference type="ARBA" id="ARBA00023306"/>
    </source>
</evidence>
<dbReference type="InterPro" id="IPR050487">
    <property type="entry name" value="FtsQ_DivIB"/>
</dbReference>
<dbReference type="GO" id="GO:0051301">
    <property type="term" value="P:cell division"/>
    <property type="evidence" value="ECO:0007669"/>
    <property type="project" value="UniProtKB-KW"/>
</dbReference>
<sequence length="477" mass="52432">MENKNKGSNQNQQSKRAPAQGPGMQNSSRKLRSTRKPAGERRTAAAPGNKRAATEKSAGRPFSGEKEKKQQTKRSSAAKTVQKAAGKSTRMPQNGGKKGNNAARRSRSGAVRKAYTEEPIIRRDDYGDGFYTDEVAMKRNAAMQAEEEARIQEELSREPFSRKTRKAINIAVCGAILLVILITGIVLSLTVFFKSEQIEVEGSAHYSNQEIIDASGLTLGENLFLSDKKTGEEKIKQALPYVEEAKIDIRIPDTMVIHITEAQPAYVIAQGKEFVVISSEGRVLERISKNTYDAPVIKGCTLEKAEVGNAAQVKNKNIMPILNEVTEVLQKNEFNGIREIDVSSTANITLNYADRIQIVLGMPEDIDYKIRTAQTIINQKLAQTDMGVLDVSACNGSKKASYYNPDNTLYATEPATEPATAATEPVTDYTWQDSGDGYTDSYSAEGYDYDDGYSDEGYYYDDGYTDGTDGYNAGVYA</sequence>
<keyword evidence="7" id="KW-0131">Cell cycle</keyword>
<evidence type="ECO:0000256" key="3">
    <source>
        <dbReference type="ARBA" id="ARBA00022618"/>
    </source>
</evidence>
<name>A0A9D0ZKN2_9FIRM</name>
<dbReference type="GO" id="GO:0005886">
    <property type="term" value="C:plasma membrane"/>
    <property type="evidence" value="ECO:0007669"/>
    <property type="project" value="TreeGrafter"/>
</dbReference>
<dbReference type="InterPro" id="IPR013685">
    <property type="entry name" value="POTRA_FtsQ_type"/>
</dbReference>
<evidence type="ECO:0000313" key="11">
    <source>
        <dbReference type="EMBL" id="HIQ81181.1"/>
    </source>
</evidence>
<dbReference type="Pfam" id="PF08478">
    <property type="entry name" value="POTRA_1"/>
    <property type="match status" value="1"/>
</dbReference>
<feature type="transmembrane region" description="Helical" evidence="9">
    <location>
        <begin position="167"/>
        <end position="193"/>
    </location>
</feature>
<keyword evidence="6 9" id="KW-0472">Membrane</keyword>
<evidence type="ECO:0000256" key="1">
    <source>
        <dbReference type="ARBA" id="ARBA00004370"/>
    </source>
</evidence>
<dbReference type="EMBL" id="DVFW01000042">
    <property type="protein sequence ID" value="HIQ81181.1"/>
    <property type="molecule type" value="Genomic_DNA"/>
</dbReference>
<dbReference type="InterPro" id="IPR034746">
    <property type="entry name" value="POTRA"/>
</dbReference>
<dbReference type="Proteomes" id="UP000886787">
    <property type="component" value="Unassembled WGS sequence"/>
</dbReference>
<protein>
    <submittedName>
        <fullName evidence="11">FtsQ-type POTRA domain-containing protein</fullName>
    </submittedName>
</protein>
<dbReference type="PANTHER" id="PTHR37820">
    <property type="entry name" value="CELL DIVISION PROTEIN DIVIB"/>
    <property type="match status" value="1"/>
</dbReference>
<evidence type="ECO:0000256" key="6">
    <source>
        <dbReference type="ARBA" id="ARBA00023136"/>
    </source>
</evidence>
<reference evidence="11" key="2">
    <citation type="journal article" date="2021" name="PeerJ">
        <title>Extensive microbial diversity within the chicken gut microbiome revealed by metagenomics and culture.</title>
        <authorList>
            <person name="Gilroy R."/>
            <person name="Ravi A."/>
            <person name="Getino M."/>
            <person name="Pursley I."/>
            <person name="Horton D.L."/>
            <person name="Alikhan N.F."/>
            <person name="Baker D."/>
            <person name="Gharbi K."/>
            <person name="Hall N."/>
            <person name="Watson M."/>
            <person name="Adriaenssens E.M."/>
            <person name="Foster-Nyarko E."/>
            <person name="Jarju S."/>
            <person name="Secka A."/>
            <person name="Antonio M."/>
            <person name="Oren A."/>
            <person name="Chaudhuri R.R."/>
            <person name="La Ragione R."/>
            <person name="Hildebrand F."/>
            <person name="Pallen M.J."/>
        </authorList>
    </citation>
    <scope>NUCLEOTIDE SEQUENCE</scope>
    <source>
        <strain evidence="11">ChiSjej1B19-3389</strain>
    </source>
</reference>
<feature type="region of interest" description="Disordered" evidence="8">
    <location>
        <begin position="1"/>
        <end position="116"/>
    </location>
</feature>
<feature type="domain" description="POTRA" evidence="10">
    <location>
        <begin position="193"/>
        <end position="262"/>
    </location>
</feature>
<keyword evidence="3" id="KW-0132">Cell division</keyword>
<comment type="subcellular location">
    <subcellularLocation>
        <location evidence="1">Membrane</location>
    </subcellularLocation>
</comment>
<dbReference type="InterPro" id="IPR005548">
    <property type="entry name" value="Cell_div_FtsQ/DivIB_C"/>
</dbReference>
<feature type="compositionally biased region" description="Basic and acidic residues" evidence="8">
    <location>
        <begin position="52"/>
        <end position="70"/>
    </location>
</feature>
<gene>
    <name evidence="11" type="ORF">IAD32_07880</name>
</gene>
<evidence type="ECO:0000256" key="4">
    <source>
        <dbReference type="ARBA" id="ARBA00022692"/>
    </source>
</evidence>
<feature type="compositionally biased region" description="Low complexity" evidence="8">
    <location>
        <begin position="1"/>
        <end position="15"/>
    </location>
</feature>
<organism evidence="11 12">
    <name type="scientific">Candidatus Scatavimonas merdigallinarum</name>
    <dbReference type="NCBI Taxonomy" id="2840914"/>
    <lineage>
        <taxon>Bacteria</taxon>
        <taxon>Bacillati</taxon>
        <taxon>Bacillota</taxon>
        <taxon>Clostridia</taxon>
        <taxon>Eubacteriales</taxon>
        <taxon>Oscillospiraceae</taxon>
        <taxon>Oscillospiraceae incertae sedis</taxon>
        <taxon>Candidatus Scatavimonas</taxon>
    </lineage>
</organism>
<keyword evidence="5 9" id="KW-1133">Transmembrane helix</keyword>
<evidence type="ECO:0000256" key="2">
    <source>
        <dbReference type="ARBA" id="ARBA00022475"/>
    </source>
</evidence>